<dbReference type="PIRSF" id="PIRSF013171">
    <property type="entry name" value="Pur_nuclsid_perm"/>
    <property type="match status" value="1"/>
</dbReference>
<evidence type="ECO:0000313" key="2">
    <source>
        <dbReference type="EMBL" id="OKL43116.1"/>
    </source>
</evidence>
<sequence length="352" mass="37226">MCELKLLDLPSFQTSGNIMKLRSLAVCLASMLVPLAAHAAPVSPKVMVVTMFDGETQPWLDNLDLSQQIAVPGLPASNNTVACNDDLCVMTTTMGYANAASSTLAVALSEQFDLSQTYFLIAGIAGVDPNKGTLGSAAWADYVVDAGLFHRIDDREAPKDWDSQILELGAQAPGEKPKWAAGSEVFKLNPALIEKAFSVTEGVALADGDTAAAYRANYPQEAAKAQPTVMICSSVSADTYWHGAITAAEVSAHTALLTDGEAEYCMSQMEDNATLTALQRGAEAGKLDFSRVAVLRTASNFDRQNPEQTAAESLAANSGGFGPAKENAFRVGNAFAQDIIANWNVYSDGLSK</sequence>
<dbReference type="Proteomes" id="UP000185783">
    <property type="component" value="Unassembled WGS sequence"/>
</dbReference>
<reference evidence="2 3" key="1">
    <citation type="submission" date="2016-03" db="EMBL/GenBank/DDBJ databases">
        <title>Genome sequence of Nesiotobacter sp. nov., a moderately halophilic alphaproteobacterium isolated from the Yellow Sea, China.</title>
        <authorList>
            <person name="Zhang G."/>
            <person name="Zhang R."/>
        </authorList>
    </citation>
    <scope>NUCLEOTIDE SEQUENCE [LARGE SCALE GENOMIC DNA]</scope>
    <source>
        <strain evidence="2 3">WB1-6</strain>
    </source>
</reference>
<organism evidence="2 3">
    <name type="scientific">Pseudovibrio exalbescens</name>
    <dbReference type="NCBI Taxonomy" id="197461"/>
    <lineage>
        <taxon>Bacteria</taxon>
        <taxon>Pseudomonadati</taxon>
        <taxon>Pseudomonadota</taxon>
        <taxon>Alphaproteobacteria</taxon>
        <taxon>Hyphomicrobiales</taxon>
        <taxon>Stappiaceae</taxon>
        <taxon>Pseudovibrio</taxon>
    </lineage>
</organism>
<dbReference type="GO" id="GO:0003824">
    <property type="term" value="F:catalytic activity"/>
    <property type="evidence" value="ECO:0007669"/>
    <property type="project" value="InterPro"/>
</dbReference>
<dbReference type="Gene3D" id="3.40.50.1580">
    <property type="entry name" value="Nucleoside phosphorylase domain"/>
    <property type="match status" value="1"/>
</dbReference>
<dbReference type="GO" id="GO:0009116">
    <property type="term" value="P:nucleoside metabolic process"/>
    <property type="evidence" value="ECO:0007669"/>
    <property type="project" value="InterPro"/>
</dbReference>
<keyword evidence="1" id="KW-0732">Signal</keyword>
<dbReference type="InterPro" id="IPR035994">
    <property type="entry name" value="Nucleoside_phosphorylase_sf"/>
</dbReference>
<evidence type="ECO:0000256" key="1">
    <source>
        <dbReference type="SAM" id="SignalP"/>
    </source>
</evidence>
<keyword evidence="3" id="KW-1185">Reference proteome</keyword>
<dbReference type="GO" id="GO:0055085">
    <property type="term" value="P:transmembrane transport"/>
    <property type="evidence" value="ECO:0007669"/>
    <property type="project" value="InterPro"/>
</dbReference>
<dbReference type="Pfam" id="PF06516">
    <property type="entry name" value="NUP"/>
    <property type="match status" value="1"/>
</dbReference>
<accession>A0A1U7JED4</accession>
<dbReference type="PANTHER" id="PTHR38643:SF1">
    <property type="entry name" value="PURINE NUCLEOSIDE PERMEASE C285.05-RELATED"/>
    <property type="match status" value="1"/>
</dbReference>
<name>A0A1U7JED4_9HYPH</name>
<protein>
    <submittedName>
        <fullName evidence="2">Purine nucleoside permease</fullName>
    </submittedName>
</protein>
<dbReference type="AlphaFoldDB" id="A0A1U7JED4"/>
<proteinExistence type="predicted"/>
<dbReference type="InterPro" id="IPR009486">
    <property type="entry name" value="Pur_nuclsid_perm"/>
</dbReference>
<gene>
    <name evidence="2" type="ORF">A3843_15465</name>
</gene>
<dbReference type="PANTHER" id="PTHR38643">
    <property type="entry name" value="PURINE NUCLEOSIDE PERMEASE C285.05-RELATED"/>
    <property type="match status" value="1"/>
</dbReference>
<evidence type="ECO:0000313" key="3">
    <source>
        <dbReference type="Proteomes" id="UP000185783"/>
    </source>
</evidence>
<dbReference type="EMBL" id="LVVZ01000022">
    <property type="protein sequence ID" value="OKL43116.1"/>
    <property type="molecule type" value="Genomic_DNA"/>
</dbReference>
<dbReference type="STRING" id="197461.A3843_15465"/>
<feature type="signal peptide" evidence="1">
    <location>
        <begin position="1"/>
        <end position="39"/>
    </location>
</feature>
<feature type="chain" id="PRO_5010561961" evidence="1">
    <location>
        <begin position="40"/>
        <end position="352"/>
    </location>
</feature>
<comment type="caution">
    <text evidence="2">The sequence shown here is derived from an EMBL/GenBank/DDBJ whole genome shotgun (WGS) entry which is preliminary data.</text>
</comment>